<reference evidence="3 4" key="1">
    <citation type="submission" date="2014-07" db="EMBL/GenBank/DDBJ databases">
        <title>Complete Genome Sequence of Dyella japonica Strain A8 Isolated from Malaysian Tropical Soil.</title>
        <authorList>
            <person name="Hui R.K.H."/>
            <person name="Chen J.-W."/>
            <person name="Chan K.-G."/>
            <person name="Leung F.C.C."/>
        </authorList>
    </citation>
    <scope>NUCLEOTIDE SEQUENCE [LARGE SCALE GENOMIC DNA]</scope>
    <source>
        <strain evidence="3 4">A8</strain>
    </source>
</reference>
<protein>
    <submittedName>
        <fullName evidence="3">Uncharacterized protein</fullName>
    </submittedName>
</protein>
<dbReference type="KEGG" id="dja:HY57_02040"/>
<dbReference type="PATRIC" id="fig|1217721.7.peg.432"/>
<feature type="chain" id="PRO_5001706661" evidence="2">
    <location>
        <begin position="22"/>
        <end position="86"/>
    </location>
</feature>
<evidence type="ECO:0000313" key="3">
    <source>
        <dbReference type="EMBL" id="AIF46118.1"/>
    </source>
</evidence>
<dbReference type="EMBL" id="CP008884">
    <property type="protein sequence ID" value="AIF46118.1"/>
    <property type="molecule type" value="Genomic_DNA"/>
</dbReference>
<dbReference type="Proteomes" id="UP000027987">
    <property type="component" value="Chromosome"/>
</dbReference>
<feature type="region of interest" description="Disordered" evidence="1">
    <location>
        <begin position="50"/>
        <end position="86"/>
    </location>
</feature>
<organism evidence="3 4">
    <name type="scientific">Dyella japonica A8</name>
    <dbReference type="NCBI Taxonomy" id="1217721"/>
    <lineage>
        <taxon>Bacteria</taxon>
        <taxon>Pseudomonadati</taxon>
        <taxon>Pseudomonadota</taxon>
        <taxon>Gammaproteobacteria</taxon>
        <taxon>Lysobacterales</taxon>
        <taxon>Rhodanobacteraceae</taxon>
        <taxon>Dyella</taxon>
    </lineage>
</organism>
<sequence length="86" mass="8874">MVLSMVVSAMLWVQAPAPSQAGPAATVSAAPPAGVAADARDSHARFKDALSSGFDKPVPPIRTYRPRKPTEVPAKTKGPQFTGGGF</sequence>
<keyword evidence="2" id="KW-0732">Signal</keyword>
<evidence type="ECO:0000256" key="2">
    <source>
        <dbReference type="SAM" id="SignalP"/>
    </source>
</evidence>
<evidence type="ECO:0000256" key="1">
    <source>
        <dbReference type="SAM" id="MobiDB-lite"/>
    </source>
</evidence>
<proteinExistence type="predicted"/>
<dbReference type="STRING" id="1217721.HY57_02040"/>
<name>A0A075K1K3_9GAMM</name>
<accession>A0A075K1K3</accession>
<gene>
    <name evidence="3" type="ORF">HY57_02040</name>
</gene>
<dbReference type="AlphaFoldDB" id="A0A075K1K3"/>
<keyword evidence="4" id="KW-1185">Reference proteome</keyword>
<evidence type="ECO:0000313" key="4">
    <source>
        <dbReference type="Proteomes" id="UP000027987"/>
    </source>
</evidence>
<dbReference type="HOGENOM" id="CLU_2492891_0_0_6"/>
<feature type="signal peptide" evidence="2">
    <location>
        <begin position="1"/>
        <end position="21"/>
    </location>
</feature>